<name>A0A7J3G760_CALS0</name>
<gene>
    <name evidence="1" type="ORF">ENU43_08100</name>
</gene>
<accession>A0A7J3G760</accession>
<sequence length="119" mass="13611">MKFRGKIYRDGGRLKLVFDKPLPRGRVTLLLTRVDGKAMELKFDTTITNNDPYRLKCRLPPFPELRPGAVVEGIIEDELRCRWCGAKCSALINNLCDHCFEVFNSPYKPPLGEGWGRLT</sequence>
<reference evidence="1" key="1">
    <citation type="journal article" date="2020" name="mSystems">
        <title>Genome- and Community-Level Interaction Insights into Carbon Utilization and Element Cycling Functions of Hydrothermarchaeota in Hydrothermal Sediment.</title>
        <authorList>
            <person name="Zhou Z."/>
            <person name="Liu Y."/>
            <person name="Xu W."/>
            <person name="Pan J."/>
            <person name="Luo Z.H."/>
            <person name="Li M."/>
        </authorList>
    </citation>
    <scope>NUCLEOTIDE SEQUENCE [LARGE SCALE GENOMIC DNA]</scope>
    <source>
        <strain evidence="1">SpSt-669</strain>
    </source>
</reference>
<organism evidence="1">
    <name type="scientific">Caldiarchaeum subterraneum</name>
    <dbReference type="NCBI Taxonomy" id="311458"/>
    <lineage>
        <taxon>Archaea</taxon>
        <taxon>Nitrososphaerota</taxon>
        <taxon>Candidatus Caldarchaeales</taxon>
        <taxon>Candidatus Caldarchaeaceae</taxon>
        <taxon>Candidatus Caldarchaeum</taxon>
    </lineage>
</organism>
<comment type="caution">
    <text evidence="1">The sequence shown here is derived from an EMBL/GenBank/DDBJ whole genome shotgun (WGS) entry which is preliminary data.</text>
</comment>
<dbReference type="EMBL" id="DTCM01000098">
    <property type="protein sequence ID" value="HGL41606.1"/>
    <property type="molecule type" value="Genomic_DNA"/>
</dbReference>
<proteinExistence type="predicted"/>
<protein>
    <submittedName>
        <fullName evidence="1">Uncharacterized protein</fullName>
    </submittedName>
</protein>
<dbReference type="AlphaFoldDB" id="A0A7J3G760"/>
<evidence type="ECO:0000313" key="1">
    <source>
        <dbReference type="EMBL" id="HGL41606.1"/>
    </source>
</evidence>